<dbReference type="Proteomes" id="UP000216442">
    <property type="component" value="Unassembled WGS sequence"/>
</dbReference>
<gene>
    <name evidence="1" type="ORF">CIT26_00540</name>
</gene>
<dbReference type="RefSeq" id="WP_095490755.1">
    <property type="nucleotide sequence ID" value="NZ_NPKJ01000004.1"/>
</dbReference>
<protein>
    <submittedName>
        <fullName evidence="1">Uncharacterized protein</fullName>
    </submittedName>
</protein>
<dbReference type="AlphaFoldDB" id="A0A271LXV4"/>
<keyword evidence="2" id="KW-1185">Reference proteome</keyword>
<dbReference type="EMBL" id="NPKJ01000004">
    <property type="protein sequence ID" value="PAQ12336.1"/>
    <property type="molecule type" value="Genomic_DNA"/>
</dbReference>
<dbReference type="OrthoDB" id="9808516at2"/>
<name>A0A271LXV4_9HYPH</name>
<comment type="caution">
    <text evidence="1">The sequence shown here is derived from an EMBL/GenBank/DDBJ whole genome shotgun (WGS) entry which is preliminary data.</text>
</comment>
<evidence type="ECO:0000313" key="1">
    <source>
        <dbReference type="EMBL" id="PAQ12336.1"/>
    </source>
</evidence>
<reference evidence="1 2" key="1">
    <citation type="submission" date="2017-08" db="EMBL/GenBank/DDBJ databases">
        <title>Mesorhizobium wenxinae sp. nov., a novel rhizobial species isolated from root nodules of chickpea (Cicer arietinum L.).</title>
        <authorList>
            <person name="Zhang J."/>
        </authorList>
    </citation>
    <scope>NUCLEOTIDE SEQUENCE [LARGE SCALE GENOMIC DNA]</scope>
    <source>
        <strain evidence="1 2">SDW018</strain>
    </source>
</reference>
<sequence>MNDRINTLDELLSDPMVRLVMERDRVQPAELRTLLEEKVRRAEDDAPVANRPVDDRPVEDRFVPPAHVVAKACHTLWLCG</sequence>
<proteinExistence type="predicted"/>
<evidence type="ECO:0000313" key="2">
    <source>
        <dbReference type="Proteomes" id="UP000216442"/>
    </source>
</evidence>
<organism evidence="1 2">
    <name type="scientific">Mesorhizobium temperatum</name>
    <dbReference type="NCBI Taxonomy" id="241416"/>
    <lineage>
        <taxon>Bacteria</taxon>
        <taxon>Pseudomonadati</taxon>
        <taxon>Pseudomonadota</taxon>
        <taxon>Alphaproteobacteria</taxon>
        <taxon>Hyphomicrobiales</taxon>
        <taxon>Phyllobacteriaceae</taxon>
        <taxon>Mesorhizobium</taxon>
    </lineage>
</organism>
<accession>A0A271LXV4</accession>